<evidence type="ECO:0000256" key="1">
    <source>
        <dbReference type="SAM" id="MobiDB-lite"/>
    </source>
</evidence>
<dbReference type="RefSeq" id="WP_275030253.1">
    <property type="nucleotide sequence ID" value="NZ_CP118615.1"/>
</dbReference>
<evidence type="ECO:0000313" key="2">
    <source>
        <dbReference type="EMBL" id="WDZ83695.1"/>
    </source>
</evidence>
<dbReference type="Proteomes" id="UP001219605">
    <property type="component" value="Chromosome"/>
</dbReference>
<gene>
    <name evidence="2" type="ORF">PVK37_25000</name>
</gene>
<feature type="region of interest" description="Disordered" evidence="1">
    <location>
        <begin position="111"/>
        <end position="175"/>
    </location>
</feature>
<accession>A0ABY7ZL73</accession>
<evidence type="ECO:0000313" key="3">
    <source>
        <dbReference type="Proteomes" id="UP001219605"/>
    </source>
</evidence>
<protein>
    <submittedName>
        <fullName evidence="2">SWIM zinc finger family protein</fullName>
    </submittedName>
</protein>
<name>A0ABY7ZL73_9ACTN</name>
<reference evidence="2 3" key="1">
    <citation type="submission" date="2023-02" db="EMBL/GenBank/DDBJ databases">
        <authorList>
            <person name="Mo P."/>
        </authorList>
    </citation>
    <scope>NUCLEOTIDE SEQUENCE [LARGE SCALE GENOMIC DNA]</scope>
    <source>
        <strain evidence="2 3">HUAS 3</strain>
    </source>
</reference>
<proteinExistence type="predicted"/>
<organism evidence="2 3">
    <name type="scientific">Micromonospora cathayae</name>
    <dbReference type="NCBI Taxonomy" id="3028804"/>
    <lineage>
        <taxon>Bacteria</taxon>
        <taxon>Bacillati</taxon>
        <taxon>Actinomycetota</taxon>
        <taxon>Actinomycetes</taxon>
        <taxon>Micromonosporales</taxon>
        <taxon>Micromonosporaceae</taxon>
        <taxon>Micromonospora</taxon>
    </lineage>
</organism>
<keyword evidence="3" id="KW-1185">Reference proteome</keyword>
<feature type="compositionally biased region" description="Low complexity" evidence="1">
    <location>
        <begin position="143"/>
        <end position="164"/>
    </location>
</feature>
<sequence length="658" mass="67205">MTNRTPVVPDTDRLPPVSPAVTTAAVAALPSRLRRRLDEAVERLAGVPVGRVDGGLSLDCGPEARVTLSAGATGVVTDPEQARCSCLLAPRCLHRAAVLVACPVADPADHPGPPFADPSTSDSLGPAAGRSDRAGRTGPAGSAARVGTGERTARAGTAGPAAAGTGPGGGPTKAQRAAADALWRAAAVVLVSGVPAAGAVPRTDLLRAAHGARLAGLPRAESAALRVVRGLRAHRDRQAGRRLADLVEVLHDLLYVAGRLAAGDPDPALVGVLRRAYQPDGTLEVYGVCREPVISATGYAGVVTHLVAADGRRLSFGDVRPGGPARARDCARAVTEMGAVAVDHAALARGGLRVTGTTISPDGRLGAGARVRATPLAGTDWSTGPLAELFARPLADVVAAQLTVDDPEDPGRAGTALLGADLLVLGAAGDRVLARELAPGVGADRLPVPDGPLLRLVPADPHPALAHVTNLRRLASRPGLRIRVVGRLDPDRAGTLRPLAVGAVPGAAVTLRLPAQWHGRADLGYDQIQGGHLPAREEAGTPGPVAADDTDLLAESPLWRVRRLVELAVSGGRRAVAEATRDETAALTGPLRGAGFTTAAGLASALVAEADRRGRDAFGRLADPDPDRYAWAWLAAAAHLAATERELIRSSWTATSVG</sequence>
<dbReference type="EMBL" id="CP118615">
    <property type="protein sequence ID" value="WDZ83695.1"/>
    <property type="molecule type" value="Genomic_DNA"/>
</dbReference>